<evidence type="ECO:0000256" key="1">
    <source>
        <dbReference type="ARBA" id="ARBA00004141"/>
    </source>
</evidence>
<evidence type="ECO:0000256" key="4">
    <source>
        <dbReference type="ARBA" id="ARBA00023136"/>
    </source>
</evidence>
<keyword evidence="4 6" id="KW-0472">Membrane</keyword>
<dbReference type="InterPro" id="IPR052337">
    <property type="entry name" value="SAT4-like"/>
</dbReference>
<dbReference type="EMBL" id="KV460245">
    <property type="protein sequence ID" value="OBT94286.1"/>
    <property type="molecule type" value="Genomic_DNA"/>
</dbReference>
<dbReference type="PANTHER" id="PTHR33048">
    <property type="entry name" value="PTH11-LIKE INTEGRAL MEMBRANE PROTEIN (AFU_ORTHOLOGUE AFUA_5G11245)"/>
    <property type="match status" value="1"/>
</dbReference>
<comment type="similarity">
    <text evidence="5">Belongs to the SAT4 family.</text>
</comment>
<dbReference type="GeneID" id="28841197"/>
<gene>
    <name evidence="8" type="ORF">VE01_07811</name>
</gene>
<organism evidence="8 9">
    <name type="scientific">Pseudogymnoascus verrucosus</name>
    <dbReference type="NCBI Taxonomy" id="342668"/>
    <lineage>
        <taxon>Eukaryota</taxon>
        <taxon>Fungi</taxon>
        <taxon>Dikarya</taxon>
        <taxon>Ascomycota</taxon>
        <taxon>Pezizomycotina</taxon>
        <taxon>Leotiomycetes</taxon>
        <taxon>Thelebolales</taxon>
        <taxon>Thelebolaceae</taxon>
        <taxon>Pseudogymnoascus</taxon>
    </lineage>
</organism>
<protein>
    <recommendedName>
        <fullName evidence="7">Rhodopsin domain-containing protein</fullName>
    </recommendedName>
</protein>
<dbReference type="Proteomes" id="UP000091956">
    <property type="component" value="Unassembled WGS sequence"/>
</dbReference>
<keyword evidence="9" id="KW-1185">Reference proteome</keyword>
<dbReference type="OrthoDB" id="5429740at2759"/>
<dbReference type="STRING" id="342668.A0A1B8GEM2"/>
<feature type="domain" description="Rhodopsin" evidence="7">
    <location>
        <begin position="38"/>
        <end position="276"/>
    </location>
</feature>
<proteinExistence type="inferred from homology"/>
<dbReference type="RefSeq" id="XP_018128019.1">
    <property type="nucleotide sequence ID" value="XM_018277244.2"/>
</dbReference>
<sequence>MQVLTEEQTRALAAETRGPILLGLSISFTVLSSIFVVLRVIARFWIIKGAGWEDYTIVVAVAFNVGMAACQIQEVRYGTGRHVQFLETSQVVGILKYLFWSIISYCVTLSLVKTSILLQYYRIFGGNDATRYAIYVALIIVIAFGTECVISDIWTCVPVQAFWELSLRPTSKCVDQNKLFLANACINIATDLIIATIPLPIVHKLRIPFRQKIALMVILGIGWFICAVSMLRLNSIIGLAKQADTTFYSGETAYWSTIEVNVAIICACLPTLNPICRLIFPRYFRSTQSAKYDSNSERMLGNNAFVQLAGGASASKSRQVGKRSCNGDEDGLRAAERYQAGVAANLNGDDGRAEDGNEQAIRVESSVQQTVYIEDDESGQSYTSASVSQRDLIPMVPGR</sequence>
<reference evidence="9" key="2">
    <citation type="journal article" date="2018" name="Nat. Commun.">
        <title>Extreme sensitivity to ultraviolet light in the fungal pathogen causing white-nose syndrome of bats.</title>
        <authorList>
            <person name="Palmer J.M."/>
            <person name="Drees K.P."/>
            <person name="Foster J.T."/>
            <person name="Lindner D.L."/>
        </authorList>
    </citation>
    <scope>NUCLEOTIDE SEQUENCE [LARGE SCALE GENOMIC DNA]</scope>
    <source>
        <strain evidence="9">UAMH 10579</strain>
    </source>
</reference>
<evidence type="ECO:0000256" key="3">
    <source>
        <dbReference type="ARBA" id="ARBA00022989"/>
    </source>
</evidence>
<feature type="transmembrane region" description="Helical" evidence="6">
    <location>
        <begin position="132"/>
        <end position="160"/>
    </location>
</feature>
<feature type="transmembrane region" description="Helical" evidence="6">
    <location>
        <begin position="213"/>
        <end position="233"/>
    </location>
</feature>
<evidence type="ECO:0000313" key="9">
    <source>
        <dbReference type="Proteomes" id="UP000091956"/>
    </source>
</evidence>
<evidence type="ECO:0000256" key="5">
    <source>
        <dbReference type="ARBA" id="ARBA00038359"/>
    </source>
</evidence>
<reference evidence="8 9" key="1">
    <citation type="submission" date="2016-03" db="EMBL/GenBank/DDBJ databases">
        <title>Comparative genomics of Pseudogymnoascus destructans, the fungus causing white-nose syndrome of bats.</title>
        <authorList>
            <person name="Palmer J.M."/>
            <person name="Drees K.P."/>
            <person name="Foster J.T."/>
            <person name="Lindner D.L."/>
        </authorList>
    </citation>
    <scope>NUCLEOTIDE SEQUENCE [LARGE SCALE GENOMIC DNA]</scope>
    <source>
        <strain evidence="8 9">UAMH 10579</strain>
    </source>
</reference>
<dbReference type="AlphaFoldDB" id="A0A1B8GEM2"/>
<accession>A0A1B8GEM2</accession>
<name>A0A1B8GEM2_9PEZI</name>
<dbReference type="InterPro" id="IPR049326">
    <property type="entry name" value="Rhodopsin_dom_fungi"/>
</dbReference>
<feature type="transmembrane region" description="Helical" evidence="6">
    <location>
        <begin position="253"/>
        <end position="272"/>
    </location>
</feature>
<keyword evidence="2 6" id="KW-0812">Transmembrane</keyword>
<feature type="transmembrane region" description="Helical" evidence="6">
    <location>
        <begin position="54"/>
        <end position="74"/>
    </location>
</feature>
<dbReference type="PANTHER" id="PTHR33048:SF47">
    <property type="entry name" value="INTEGRAL MEMBRANE PROTEIN-RELATED"/>
    <property type="match status" value="1"/>
</dbReference>
<dbReference type="GO" id="GO:0016020">
    <property type="term" value="C:membrane"/>
    <property type="evidence" value="ECO:0007669"/>
    <property type="project" value="UniProtKB-SubCell"/>
</dbReference>
<dbReference type="Pfam" id="PF20684">
    <property type="entry name" value="Fung_rhodopsin"/>
    <property type="match status" value="1"/>
</dbReference>
<feature type="transmembrane region" description="Helical" evidence="6">
    <location>
        <begin position="20"/>
        <end position="42"/>
    </location>
</feature>
<feature type="transmembrane region" description="Helical" evidence="6">
    <location>
        <begin position="94"/>
        <end position="112"/>
    </location>
</feature>
<comment type="subcellular location">
    <subcellularLocation>
        <location evidence="1">Membrane</location>
        <topology evidence="1">Multi-pass membrane protein</topology>
    </subcellularLocation>
</comment>
<keyword evidence="3 6" id="KW-1133">Transmembrane helix</keyword>
<feature type="transmembrane region" description="Helical" evidence="6">
    <location>
        <begin position="180"/>
        <end position="201"/>
    </location>
</feature>
<evidence type="ECO:0000256" key="6">
    <source>
        <dbReference type="SAM" id="Phobius"/>
    </source>
</evidence>
<evidence type="ECO:0000256" key="2">
    <source>
        <dbReference type="ARBA" id="ARBA00022692"/>
    </source>
</evidence>
<evidence type="ECO:0000259" key="7">
    <source>
        <dbReference type="Pfam" id="PF20684"/>
    </source>
</evidence>
<evidence type="ECO:0000313" key="8">
    <source>
        <dbReference type="EMBL" id="OBT94286.1"/>
    </source>
</evidence>